<dbReference type="STRING" id="6573.A0A210QPX4"/>
<dbReference type="PRINTS" id="PR00716">
    <property type="entry name" value="MPIPHPHTASE"/>
</dbReference>
<dbReference type="InterPro" id="IPR036873">
    <property type="entry name" value="Rhodanese-like_dom_sf"/>
</dbReference>
<comment type="caution">
    <text evidence="9">The sequence shown here is derived from an EMBL/GenBank/DDBJ whole genome shotgun (WGS) entry which is preliminary data.</text>
</comment>
<dbReference type="PROSITE" id="PS50206">
    <property type="entry name" value="RHODANESE_3"/>
    <property type="match status" value="1"/>
</dbReference>
<keyword evidence="4 6" id="KW-0904">Protein phosphatase</keyword>
<comment type="similarity">
    <text evidence="1 6">Belongs to the MPI phosphatase family.</text>
</comment>
<protein>
    <recommendedName>
        <fullName evidence="6">M-phase inducer phosphatase</fullName>
        <ecNumber evidence="6">3.1.3.48</ecNumber>
    </recommendedName>
</protein>
<dbReference type="GO" id="GO:0009794">
    <property type="term" value="P:regulation of mitotic cell cycle, embryonic"/>
    <property type="evidence" value="ECO:0007669"/>
    <property type="project" value="UniProtKB-ARBA"/>
</dbReference>
<name>A0A210QPX4_MIZYE</name>
<dbReference type="Pfam" id="PF00581">
    <property type="entry name" value="Rhodanese"/>
    <property type="match status" value="1"/>
</dbReference>
<dbReference type="AlphaFoldDB" id="A0A210QPX4"/>
<reference evidence="9 10" key="1">
    <citation type="journal article" date="2017" name="Nat. Ecol. Evol.">
        <title>Scallop genome provides insights into evolution of bilaterian karyotype and development.</title>
        <authorList>
            <person name="Wang S."/>
            <person name="Zhang J."/>
            <person name="Jiao W."/>
            <person name="Li J."/>
            <person name="Xun X."/>
            <person name="Sun Y."/>
            <person name="Guo X."/>
            <person name="Huan P."/>
            <person name="Dong B."/>
            <person name="Zhang L."/>
            <person name="Hu X."/>
            <person name="Sun X."/>
            <person name="Wang J."/>
            <person name="Zhao C."/>
            <person name="Wang Y."/>
            <person name="Wang D."/>
            <person name="Huang X."/>
            <person name="Wang R."/>
            <person name="Lv J."/>
            <person name="Li Y."/>
            <person name="Zhang Z."/>
            <person name="Liu B."/>
            <person name="Lu W."/>
            <person name="Hui Y."/>
            <person name="Liang J."/>
            <person name="Zhou Z."/>
            <person name="Hou R."/>
            <person name="Li X."/>
            <person name="Liu Y."/>
            <person name="Li H."/>
            <person name="Ning X."/>
            <person name="Lin Y."/>
            <person name="Zhao L."/>
            <person name="Xing Q."/>
            <person name="Dou J."/>
            <person name="Li Y."/>
            <person name="Mao J."/>
            <person name="Guo H."/>
            <person name="Dou H."/>
            <person name="Li T."/>
            <person name="Mu C."/>
            <person name="Jiang W."/>
            <person name="Fu Q."/>
            <person name="Fu X."/>
            <person name="Miao Y."/>
            <person name="Liu J."/>
            <person name="Yu Q."/>
            <person name="Li R."/>
            <person name="Liao H."/>
            <person name="Li X."/>
            <person name="Kong Y."/>
            <person name="Jiang Z."/>
            <person name="Chourrout D."/>
            <person name="Li R."/>
            <person name="Bao Z."/>
        </authorList>
    </citation>
    <scope>NUCLEOTIDE SEQUENCE [LARGE SCALE GENOMIC DNA]</scope>
    <source>
        <strain evidence="9 10">PY_sf001</strain>
    </source>
</reference>
<accession>A0A210QPX4</accession>
<keyword evidence="6" id="KW-0498">Mitosis</keyword>
<evidence type="ECO:0000313" key="10">
    <source>
        <dbReference type="Proteomes" id="UP000242188"/>
    </source>
</evidence>
<keyword evidence="2 6" id="KW-0132">Cell division</keyword>
<feature type="compositionally biased region" description="Polar residues" evidence="7">
    <location>
        <begin position="364"/>
        <end position="373"/>
    </location>
</feature>
<feature type="region of interest" description="Disordered" evidence="7">
    <location>
        <begin position="54"/>
        <end position="96"/>
    </location>
</feature>
<evidence type="ECO:0000256" key="2">
    <source>
        <dbReference type="ARBA" id="ARBA00022618"/>
    </source>
</evidence>
<dbReference type="GO" id="GO:0005737">
    <property type="term" value="C:cytoplasm"/>
    <property type="evidence" value="ECO:0007669"/>
    <property type="project" value="TreeGrafter"/>
</dbReference>
<keyword evidence="5 6" id="KW-0131">Cell cycle</keyword>
<proteinExistence type="inferred from homology"/>
<evidence type="ECO:0000256" key="5">
    <source>
        <dbReference type="ARBA" id="ARBA00023306"/>
    </source>
</evidence>
<feature type="domain" description="Rhodanese" evidence="8">
    <location>
        <begin position="479"/>
        <end position="587"/>
    </location>
</feature>
<organism evidence="9 10">
    <name type="scientific">Mizuhopecten yessoensis</name>
    <name type="common">Japanese scallop</name>
    <name type="synonym">Patinopecten yessoensis</name>
    <dbReference type="NCBI Taxonomy" id="6573"/>
    <lineage>
        <taxon>Eukaryota</taxon>
        <taxon>Metazoa</taxon>
        <taxon>Spiralia</taxon>
        <taxon>Lophotrochozoa</taxon>
        <taxon>Mollusca</taxon>
        <taxon>Bivalvia</taxon>
        <taxon>Autobranchia</taxon>
        <taxon>Pteriomorphia</taxon>
        <taxon>Pectinida</taxon>
        <taxon>Pectinoidea</taxon>
        <taxon>Pectinidae</taxon>
        <taxon>Mizuhopecten</taxon>
    </lineage>
</organism>
<dbReference type="SUPFAM" id="SSF52821">
    <property type="entry name" value="Rhodanese/Cell cycle control phosphatase"/>
    <property type="match status" value="1"/>
</dbReference>
<evidence type="ECO:0000256" key="3">
    <source>
        <dbReference type="ARBA" id="ARBA00022801"/>
    </source>
</evidence>
<evidence type="ECO:0000256" key="6">
    <source>
        <dbReference type="RuleBase" id="RU368028"/>
    </source>
</evidence>
<dbReference type="EC" id="3.1.3.48" evidence="6"/>
<dbReference type="GO" id="GO:0005634">
    <property type="term" value="C:nucleus"/>
    <property type="evidence" value="ECO:0007669"/>
    <property type="project" value="TreeGrafter"/>
</dbReference>
<keyword evidence="3 6" id="KW-0378">Hydrolase</keyword>
<evidence type="ECO:0000256" key="4">
    <source>
        <dbReference type="ARBA" id="ARBA00022912"/>
    </source>
</evidence>
<feature type="region of interest" description="Disordered" evidence="7">
    <location>
        <begin position="363"/>
        <end position="414"/>
    </location>
</feature>
<dbReference type="SMART" id="SM00450">
    <property type="entry name" value="RHOD"/>
    <property type="match status" value="1"/>
</dbReference>
<dbReference type="GO" id="GO:0010971">
    <property type="term" value="P:positive regulation of G2/M transition of mitotic cell cycle"/>
    <property type="evidence" value="ECO:0007669"/>
    <property type="project" value="TreeGrafter"/>
</dbReference>
<dbReference type="CDD" id="cd01530">
    <property type="entry name" value="Cdc25"/>
    <property type="match status" value="1"/>
</dbReference>
<keyword evidence="10" id="KW-1185">Reference proteome</keyword>
<dbReference type="GO" id="GO:0000086">
    <property type="term" value="P:G2/M transition of mitotic cell cycle"/>
    <property type="evidence" value="ECO:0007669"/>
    <property type="project" value="TreeGrafter"/>
</dbReference>
<dbReference type="InterPro" id="IPR000751">
    <property type="entry name" value="MPI_Phosphatase"/>
</dbReference>
<dbReference type="EMBL" id="NEDP02002450">
    <property type="protein sequence ID" value="OWF50794.1"/>
    <property type="molecule type" value="Genomic_DNA"/>
</dbReference>
<dbReference type="GO" id="GO:0004725">
    <property type="term" value="F:protein tyrosine phosphatase activity"/>
    <property type="evidence" value="ECO:0007669"/>
    <property type="project" value="UniProtKB-UniRule"/>
</dbReference>
<dbReference type="FunFam" id="3.40.250.10:FF:000036">
    <property type="entry name" value="M-phase inducer phosphatase"/>
    <property type="match status" value="1"/>
</dbReference>
<comment type="catalytic activity">
    <reaction evidence="6">
        <text>O-phospho-L-tyrosyl-[protein] + H2O = L-tyrosyl-[protein] + phosphate</text>
        <dbReference type="Rhea" id="RHEA:10684"/>
        <dbReference type="Rhea" id="RHEA-COMP:10136"/>
        <dbReference type="Rhea" id="RHEA-COMP:20101"/>
        <dbReference type="ChEBI" id="CHEBI:15377"/>
        <dbReference type="ChEBI" id="CHEBI:43474"/>
        <dbReference type="ChEBI" id="CHEBI:46858"/>
        <dbReference type="ChEBI" id="CHEBI:61978"/>
        <dbReference type="EC" id="3.1.3.48"/>
    </reaction>
</comment>
<dbReference type="Proteomes" id="UP000242188">
    <property type="component" value="Unassembled WGS sequence"/>
</dbReference>
<dbReference type="Pfam" id="PF06617">
    <property type="entry name" value="M-inducer_phosp"/>
    <property type="match status" value="1"/>
</dbReference>
<dbReference type="PANTHER" id="PTHR10828:SF17">
    <property type="entry name" value="PROTEIN-TYROSINE-PHOSPHATASE"/>
    <property type="match status" value="1"/>
</dbReference>
<evidence type="ECO:0000256" key="7">
    <source>
        <dbReference type="SAM" id="MobiDB-lite"/>
    </source>
</evidence>
<dbReference type="InterPro" id="IPR001763">
    <property type="entry name" value="Rhodanese-like_dom"/>
</dbReference>
<sequence length="628" mass="71323">MSKSRREHGRPSLHLPLRTLATSNTLSPAFGFGNFGPFKMNSPMSNLAINLSELSTGRGTPRRKLSLSSTDTPSSSCHPTPERMSSTESGCFVDSPTPLDSPTLEMSMHRFAKNIKPDIPPEAFTKKKTIAFRRIQSMPLPMMRLSPIDFSGDMDKENEKRTLTFSDLDADNSSESLDTDQEVTRLIRPKFFSDENSSQDSGVDLERDGRDEFQFAAPIGVPPRNKMKIINEDTCSPHKYSPVKYLTDSNSDSPSRPRSKSVPVTGLDFSGANIRPMEESDSPLKFNRLLSHDDEDVDDGFLDCMDSEIAQINDNYPDVSDTMASLFSAPVVNEDRLASRLELEEEEETPVIKRSNRRLLNRSQSYDVRSRLNSNKREPPTDDSTPTQSKRRRSIISTSSPVLEEETHKTQPKPKLYRCQSETEAVIKSALNRIATEPDLIGDCSKPYCLPTISGKHQDLKGIAPETMVGVLNNDYDQDLEKYIVIDCRYPYEFDGGHIKDAKNIYTKEGIIEEFIKKPITSDSNKRVVLIFHCEFSSERGPSLLRFLRKMDRDVNKECYPALHYPELYLLEGGYKLFYQDCKDHCEPRSYKPMLHKDHTTDYRHFRAKSKSWAGEKAGRTGFRPLKF</sequence>
<evidence type="ECO:0000313" key="9">
    <source>
        <dbReference type="EMBL" id="OWF50794.1"/>
    </source>
</evidence>
<feature type="compositionally biased region" description="Low complexity" evidence="7">
    <location>
        <begin position="66"/>
        <end position="79"/>
    </location>
</feature>
<dbReference type="GO" id="GO:0051301">
    <property type="term" value="P:cell division"/>
    <property type="evidence" value="ECO:0007669"/>
    <property type="project" value="UniProtKB-UniRule"/>
</dbReference>
<dbReference type="Gene3D" id="3.40.250.10">
    <property type="entry name" value="Rhodanese-like domain"/>
    <property type="match status" value="1"/>
</dbReference>
<gene>
    <name evidence="9" type="ORF">KP79_PYT17780</name>
</gene>
<dbReference type="GO" id="GO:0110032">
    <property type="term" value="P:positive regulation of G2/MI transition of meiotic cell cycle"/>
    <property type="evidence" value="ECO:0007669"/>
    <property type="project" value="TreeGrafter"/>
</dbReference>
<feature type="region of interest" description="Disordered" evidence="7">
    <location>
        <begin position="240"/>
        <end position="278"/>
    </location>
</feature>
<evidence type="ECO:0000256" key="1">
    <source>
        <dbReference type="ARBA" id="ARBA00011065"/>
    </source>
</evidence>
<evidence type="ECO:0000259" key="8">
    <source>
        <dbReference type="PROSITE" id="PS50206"/>
    </source>
</evidence>
<dbReference type="OrthoDB" id="9999371at2759"/>
<comment type="function">
    <text evidence="6">Tyrosine protein phosphatase which functions as a dosage-dependent inducer of mitotic progression.</text>
</comment>
<dbReference type="PANTHER" id="PTHR10828">
    <property type="entry name" value="M-PHASE INDUCER PHOSPHATASE DUAL SPECIFICITY PHOSPHATASE CDC25"/>
    <property type="match status" value="1"/>
</dbReference>
<dbReference type="GO" id="GO:0032502">
    <property type="term" value="P:developmental process"/>
    <property type="evidence" value="ECO:0007669"/>
    <property type="project" value="UniProtKB-ARBA"/>
</dbReference>